<feature type="transmembrane region" description="Helical" evidence="6">
    <location>
        <begin position="173"/>
        <end position="195"/>
    </location>
</feature>
<dbReference type="AlphaFoldDB" id="A0A543GBE6"/>
<comment type="caution">
    <text evidence="8">The sequence shown here is derived from an EMBL/GenBank/DDBJ whole genome shotgun (WGS) entry which is preliminary data.</text>
</comment>
<name>A0A543GBE6_9PSEU</name>
<feature type="transmembrane region" description="Helical" evidence="6">
    <location>
        <begin position="369"/>
        <end position="387"/>
    </location>
</feature>
<keyword evidence="3 6" id="KW-0812">Transmembrane</keyword>
<feature type="transmembrane region" description="Helical" evidence="6">
    <location>
        <begin position="342"/>
        <end position="363"/>
    </location>
</feature>
<dbReference type="PANTHER" id="PTHR43124:SF3">
    <property type="entry name" value="CHLORAMPHENICOL EFFLUX PUMP RV0191"/>
    <property type="match status" value="1"/>
</dbReference>
<dbReference type="GO" id="GO:0022857">
    <property type="term" value="F:transmembrane transporter activity"/>
    <property type="evidence" value="ECO:0007669"/>
    <property type="project" value="InterPro"/>
</dbReference>
<feature type="transmembrane region" description="Helical" evidence="6">
    <location>
        <begin position="111"/>
        <end position="133"/>
    </location>
</feature>
<protein>
    <submittedName>
        <fullName evidence="8">Putative MFS family arabinose efflux permease</fullName>
    </submittedName>
</protein>
<evidence type="ECO:0000259" key="7">
    <source>
        <dbReference type="PROSITE" id="PS50850"/>
    </source>
</evidence>
<feature type="transmembrane region" description="Helical" evidence="6">
    <location>
        <begin position="251"/>
        <end position="272"/>
    </location>
</feature>
<comment type="subcellular location">
    <subcellularLocation>
        <location evidence="1">Cell membrane</location>
        <topology evidence="1">Multi-pass membrane protein</topology>
    </subcellularLocation>
</comment>
<evidence type="ECO:0000313" key="8">
    <source>
        <dbReference type="EMBL" id="TQM43402.1"/>
    </source>
</evidence>
<proteinExistence type="predicted"/>
<keyword evidence="5 6" id="KW-0472">Membrane</keyword>
<feature type="transmembrane region" description="Helical" evidence="6">
    <location>
        <begin position="86"/>
        <end position="105"/>
    </location>
</feature>
<evidence type="ECO:0000256" key="3">
    <source>
        <dbReference type="ARBA" id="ARBA00022692"/>
    </source>
</evidence>
<gene>
    <name evidence="8" type="ORF">FB388_0748</name>
</gene>
<feature type="transmembrane region" description="Helical" evidence="6">
    <location>
        <begin position="60"/>
        <end position="79"/>
    </location>
</feature>
<evidence type="ECO:0000256" key="6">
    <source>
        <dbReference type="SAM" id="Phobius"/>
    </source>
</evidence>
<dbReference type="InterPro" id="IPR011701">
    <property type="entry name" value="MFS"/>
</dbReference>
<dbReference type="Proteomes" id="UP000319818">
    <property type="component" value="Unassembled WGS sequence"/>
</dbReference>
<dbReference type="PROSITE" id="PS50850">
    <property type="entry name" value="MFS"/>
    <property type="match status" value="1"/>
</dbReference>
<organism evidence="8 9">
    <name type="scientific">Pseudonocardia cypriaca</name>
    <dbReference type="NCBI Taxonomy" id="882449"/>
    <lineage>
        <taxon>Bacteria</taxon>
        <taxon>Bacillati</taxon>
        <taxon>Actinomycetota</taxon>
        <taxon>Actinomycetes</taxon>
        <taxon>Pseudonocardiales</taxon>
        <taxon>Pseudonocardiaceae</taxon>
        <taxon>Pseudonocardia</taxon>
    </lineage>
</organism>
<dbReference type="Gene3D" id="1.20.1250.20">
    <property type="entry name" value="MFS general substrate transporter like domains"/>
    <property type="match status" value="1"/>
</dbReference>
<sequence>MSMTTPQRGETDRPTPRMWLGVLTVSVGIFSMITVEQLPVGLIPAIAGELAVSTGTAGQTVTAPGLIAAFASIGIPLLVGRLDRRVLLAVLLAVMAAASAVSALAPNYGVLIGSRMLVGITIGGFWAIAGSLAMRLVPGPYVPRAMVLIFGGVSVAAVLGVPAGTILGEWLGWRAAFGALGGLSAVVLVVVLVFLPRLPAAEPVRPRALLAQLRNPGLVAGIVATGLLVAGHYGAYTFVSPALLDVSGVPAGIIGVLLLGYGVLGMVANVLAGPRAARSPGRTAAVIAVVLGATLALFPVLGASPWGGAALLLVWGLAYGGAPVTLQTWVMTAAPNSAEAATAVYCFVFNLAIAVGAAASGLVVDALGVPSVLWLGAVLVLLVMVTVRRAPARARP</sequence>
<feature type="transmembrane region" description="Helical" evidence="6">
    <location>
        <begin position="20"/>
        <end position="40"/>
    </location>
</feature>
<dbReference type="Pfam" id="PF07690">
    <property type="entry name" value="MFS_1"/>
    <property type="match status" value="1"/>
</dbReference>
<dbReference type="EMBL" id="VFPH01000001">
    <property type="protein sequence ID" value="TQM43402.1"/>
    <property type="molecule type" value="Genomic_DNA"/>
</dbReference>
<evidence type="ECO:0000256" key="2">
    <source>
        <dbReference type="ARBA" id="ARBA00022475"/>
    </source>
</evidence>
<dbReference type="CDD" id="cd17324">
    <property type="entry name" value="MFS_NepI_like"/>
    <property type="match status" value="1"/>
</dbReference>
<dbReference type="InterPro" id="IPR020846">
    <property type="entry name" value="MFS_dom"/>
</dbReference>
<feature type="transmembrane region" description="Helical" evidence="6">
    <location>
        <begin position="145"/>
        <end position="167"/>
    </location>
</feature>
<evidence type="ECO:0000256" key="1">
    <source>
        <dbReference type="ARBA" id="ARBA00004651"/>
    </source>
</evidence>
<reference evidence="8 9" key="1">
    <citation type="submission" date="2019-06" db="EMBL/GenBank/DDBJ databases">
        <title>Sequencing the genomes of 1000 actinobacteria strains.</title>
        <authorList>
            <person name="Klenk H.-P."/>
        </authorList>
    </citation>
    <scope>NUCLEOTIDE SEQUENCE [LARGE SCALE GENOMIC DNA]</scope>
    <source>
        <strain evidence="8 9">DSM 45511</strain>
    </source>
</reference>
<feature type="domain" description="Major facilitator superfamily (MFS) profile" evidence="7">
    <location>
        <begin position="14"/>
        <end position="395"/>
    </location>
</feature>
<dbReference type="SUPFAM" id="SSF103473">
    <property type="entry name" value="MFS general substrate transporter"/>
    <property type="match status" value="1"/>
</dbReference>
<keyword evidence="2" id="KW-1003">Cell membrane</keyword>
<dbReference type="GO" id="GO:0005886">
    <property type="term" value="C:plasma membrane"/>
    <property type="evidence" value="ECO:0007669"/>
    <property type="project" value="UniProtKB-SubCell"/>
</dbReference>
<dbReference type="InterPro" id="IPR036259">
    <property type="entry name" value="MFS_trans_sf"/>
</dbReference>
<evidence type="ECO:0000313" key="9">
    <source>
        <dbReference type="Proteomes" id="UP000319818"/>
    </source>
</evidence>
<feature type="transmembrane region" description="Helical" evidence="6">
    <location>
        <begin position="309"/>
        <end position="330"/>
    </location>
</feature>
<feature type="transmembrane region" description="Helical" evidence="6">
    <location>
        <begin position="216"/>
        <end position="239"/>
    </location>
</feature>
<accession>A0A543GBE6</accession>
<evidence type="ECO:0000256" key="5">
    <source>
        <dbReference type="ARBA" id="ARBA00023136"/>
    </source>
</evidence>
<dbReference type="PANTHER" id="PTHR43124">
    <property type="entry name" value="PURINE EFFLUX PUMP PBUE"/>
    <property type="match status" value="1"/>
</dbReference>
<keyword evidence="9" id="KW-1185">Reference proteome</keyword>
<feature type="transmembrane region" description="Helical" evidence="6">
    <location>
        <begin position="284"/>
        <end position="303"/>
    </location>
</feature>
<evidence type="ECO:0000256" key="4">
    <source>
        <dbReference type="ARBA" id="ARBA00022989"/>
    </source>
</evidence>
<keyword evidence="4 6" id="KW-1133">Transmembrane helix</keyword>
<dbReference type="InterPro" id="IPR050189">
    <property type="entry name" value="MFS_Efflux_Transporters"/>
</dbReference>